<evidence type="ECO:0000313" key="4">
    <source>
        <dbReference type="Proteomes" id="UP000243975"/>
    </source>
</evidence>
<dbReference type="GO" id="GO:0140662">
    <property type="term" value="F:ATP-dependent protein folding chaperone"/>
    <property type="evidence" value="ECO:0007669"/>
    <property type="project" value="InterPro"/>
</dbReference>
<dbReference type="Gene3D" id="1.10.560.10">
    <property type="entry name" value="GroEL-like equatorial domain"/>
    <property type="match status" value="1"/>
</dbReference>
<dbReference type="InterPro" id="IPR027409">
    <property type="entry name" value="GroEL-like_apical_dom_sf"/>
</dbReference>
<dbReference type="Proteomes" id="UP000243975">
    <property type="component" value="Unassembled WGS sequence"/>
</dbReference>
<evidence type="ECO:0000313" key="3">
    <source>
        <dbReference type="EMBL" id="KVI12332.1"/>
    </source>
</evidence>
<comment type="similarity">
    <text evidence="1">Belongs to the chaperonin (HSP60) family.</text>
</comment>
<keyword evidence="4" id="KW-1185">Reference proteome</keyword>
<dbReference type="SUPFAM" id="SSF48592">
    <property type="entry name" value="GroEL equatorial domain-like"/>
    <property type="match status" value="1"/>
</dbReference>
<name>A0A118K7I7_CYNCS</name>
<dbReference type="GO" id="GO:0042026">
    <property type="term" value="P:protein refolding"/>
    <property type="evidence" value="ECO:0007669"/>
    <property type="project" value="InterPro"/>
</dbReference>
<accession>A0A118K7I7</accession>
<comment type="caution">
    <text evidence="3">The sequence shown here is derived from an EMBL/GenBank/DDBJ whole genome shotgun (WGS) entry which is preliminary data.</text>
</comment>
<protein>
    <submittedName>
        <fullName evidence="3">Chaperonin Cpn60/TCP-1</fullName>
    </submittedName>
</protein>
<sequence length="258" mass="28707">MKGWNSSSHGRSLQLFKSGEGSLISSRLGWNRNYAAKETRFGVEARALMLRGVEELADAVQVAMGPKGRNVVIEQSYGAPKDGVTVAKSIEFKDRVKNVGASLVKQELDDPLILIHEKKISSLNSIKQRPLLIVAESEALATLILNKLRACGYQGLCHQSPWIWRESEVKFAGPCNTYRRGGRILYVYNLDSFTWSVILLFPSDVVLITEELGMNLEKMGPEMLGTCKKAFGFLHRVHLHHAWGEEAQQLKPPAAASF</sequence>
<evidence type="ECO:0000256" key="2">
    <source>
        <dbReference type="ARBA" id="ARBA00023186"/>
    </source>
</evidence>
<keyword evidence="2" id="KW-0143">Chaperone</keyword>
<dbReference type="InterPro" id="IPR001844">
    <property type="entry name" value="Cpn60/GroEL"/>
</dbReference>
<gene>
    <name evidence="3" type="ORF">Ccrd_009260</name>
</gene>
<dbReference type="STRING" id="59895.A0A118K7I7"/>
<dbReference type="PANTHER" id="PTHR45633">
    <property type="entry name" value="60 KDA HEAT SHOCK PROTEIN, MITOCHONDRIAL"/>
    <property type="match status" value="1"/>
</dbReference>
<dbReference type="EMBL" id="LEKV01000007">
    <property type="protein sequence ID" value="KVI12332.1"/>
    <property type="molecule type" value="Genomic_DNA"/>
</dbReference>
<evidence type="ECO:0000256" key="1">
    <source>
        <dbReference type="ARBA" id="ARBA00006607"/>
    </source>
</evidence>
<dbReference type="Gramene" id="KVI12332">
    <property type="protein sequence ID" value="KVI12332"/>
    <property type="gene ID" value="Ccrd_009260"/>
</dbReference>
<dbReference type="SUPFAM" id="SSF52029">
    <property type="entry name" value="GroEL apical domain-like"/>
    <property type="match status" value="1"/>
</dbReference>
<dbReference type="Gene3D" id="3.50.7.10">
    <property type="entry name" value="GroEL"/>
    <property type="match status" value="1"/>
</dbReference>
<dbReference type="AlphaFoldDB" id="A0A118K7I7"/>
<reference evidence="3 4" key="1">
    <citation type="journal article" date="2016" name="Sci. Rep.">
        <title>The genome sequence of the outbreeding globe artichoke constructed de novo incorporating a phase-aware low-pass sequencing strategy of F1 progeny.</title>
        <authorList>
            <person name="Scaglione D."/>
            <person name="Reyes-Chin-Wo S."/>
            <person name="Acquadro A."/>
            <person name="Froenicke L."/>
            <person name="Portis E."/>
            <person name="Beitel C."/>
            <person name="Tirone M."/>
            <person name="Mauro R."/>
            <person name="Lo Monaco A."/>
            <person name="Mauromicale G."/>
            <person name="Faccioli P."/>
            <person name="Cattivelli L."/>
            <person name="Rieseberg L."/>
            <person name="Michelmore R."/>
            <person name="Lanteri S."/>
        </authorList>
    </citation>
    <scope>NUCLEOTIDE SEQUENCE [LARGE SCALE GENOMIC DNA]</scope>
    <source>
        <strain evidence="3">2C</strain>
    </source>
</reference>
<proteinExistence type="inferred from homology"/>
<organism evidence="3 4">
    <name type="scientific">Cynara cardunculus var. scolymus</name>
    <name type="common">Globe artichoke</name>
    <name type="synonym">Cynara scolymus</name>
    <dbReference type="NCBI Taxonomy" id="59895"/>
    <lineage>
        <taxon>Eukaryota</taxon>
        <taxon>Viridiplantae</taxon>
        <taxon>Streptophyta</taxon>
        <taxon>Embryophyta</taxon>
        <taxon>Tracheophyta</taxon>
        <taxon>Spermatophyta</taxon>
        <taxon>Magnoliopsida</taxon>
        <taxon>eudicotyledons</taxon>
        <taxon>Gunneridae</taxon>
        <taxon>Pentapetalae</taxon>
        <taxon>asterids</taxon>
        <taxon>campanulids</taxon>
        <taxon>Asterales</taxon>
        <taxon>Asteraceae</taxon>
        <taxon>Carduoideae</taxon>
        <taxon>Cardueae</taxon>
        <taxon>Carduinae</taxon>
        <taxon>Cynara</taxon>
    </lineage>
</organism>
<dbReference type="InterPro" id="IPR027413">
    <property type="entry name" value="GROEL-like_equatorial_sf"/>
</dbReference>